<evidence type="ECO:0000256" key="1">
    <source>
        <dbReference type="SAM" id="MobiDB-lite"/>
    </source>
</evidence>
<comment type="caution">
    <text evidence="2">The sequence shown here is derived from an EMBL/GenBank/DDBJ whole genome shotgun (WGS) entry which is preliminary data.</text>
</comment>
<dbReference type="AlphaFoldDB" id="A0A8J5WIC9"/>
<reference evidence="2" key="2">
    <citation type="submission" date="2021-02" db="EMBL/GenBank/DDBJ databases">
        <authorList>
            <person name="Kimball J.A."/>
            <person name="Haas M.W."/>
            <person name="Macchietto M."/>
            <person name="Kono T."/>
            <person name="Duquette J."/>
            <person name="Shao M."/>
        </authorList>
    </citation>
    <scope>NUCLEOTIDE SEQUENCE</scope>
    <source>
        <tissue evidence="2">Fresh leaf tissue</tissue>
    </source>
</reference>
<proteinExistence type="predicted"/>
<dbReference type="EMBL" id="JAAALK010000081">
    <property type="protein sequence ID" value="KAG8088779.1"/>
    <property type="molecule type" value="Genomic_DNA"/>
</dbReference>
<gene>
    <name evidence="2" type="ORF">GUJ93_ZPchr0011g27053</name>
</gene>
<sequence length="59" mass="6482">MPRKRRLATSPPRRSSRTSGVGPSVIPQTPKVVIIPREAGVPRVAPSVLRTDYVSYQDP</sequence>
<feature type="region of interest" description="Disordered" evidence="1">
    <location>
        <begin position="1"/>
        <end position="26"/>
    </location>
</feature>
<organism evidence="2 3">
    <name type="scientific">Zizania palustris</name>
    <name type="common">Northern wild rice</name>
    <dbReference type="NCBI Taxonomy" id="103762"/>
    <lineage>
        <taxon>Eukaryota</taxon>
        <taxon>Viridiplantae</taxon>
        <taxon>Streptophyta</taxon>
        <taxon>Embryophyta</taxon>
        <taxon>Tracheophyta</taxon>
        <taxon>Spermatophyta</taxon>
        <taxon>Magnoliopsida</taxon>
        <taxon>Liliopsida</taxon>
        <taxon>Poales</taxon>
        <taxon>Poaceae</taxon>
        <taxon>BOP clade</taxon>
        <taxon>Oryzoideae</taxon>
        <taxon>Oryzeae</taxon>
        <taxon>Zizaniinae</taxon>
        <taxon>Zizania</taxon>
    </lineage>
</organism>
<feature type="compositionally biased region" description="Low complexity" evidence="1">
    <location>
        <begin position="9"/>
        <end position="25"/>
    </location>
</feature>
<accession>A0A8J5WIC9</accession>
<evidence type="ECO:0000313" key="3">
    <source>
        <dbReference type="Proteomes" id="UP000729402"/>
    </source>
</evidence>
<evidence type="ECO:0000313" key="2">
    <source>
        <dbReference type="EMBL" id="KAG8088779.1"/>
    </source>
</evidence>
<keyword evidence="3" id="KW-1185">Reference proteome</keyword>
<name>A0A8J5WIC9_ZIZPA</name>
<reference evidence="2" key="1">
    <citation type="journal article" date="2021" name="bioRxiv">
        <title>Whole Genome Assembly and Annotation of Northern Wild Rice, Zizania palustris L., Supports a Whole Genome Duplication in the Zizania Genus.</title>
        <authorList>
            <person name="Haas M."/>
            <person name="Kono T."/>
            <person name="Macchietto M."/>
            <person name="Millas R."/>
            <person name="McGilp L."/>
            <person name="Shao M."/>
            <person name="Duquette J."/>
            <person name="Hirsch C.N."/>
            <person name="Kimball J."/>
        </authorList>
    </citation>
    <scope>NUCLEOTIDE SEQUENCE</scope>
    <source>
        <tissue evidence="2">Fresh leaf tissue</tissue>
    </source>
</reference>
<protein>
    <submittedName>
        <fullName evidence="2">Uncharacterized protein</fullName>
    </submittedName>
</protein>
<dbReference type="Proteomes" id="UP000729402">
    <property type="component" value="Unassembled WGS sequence"/>
</dbReference>